<dbReference type="PROSITE" id="PS50887">
    <property type="entry name" value="GGDEF"/>
    <property type="match status" value="1"/>
</dbReference>
<dbReference type="InterPro" id="IPR029016">
    <property type="entry name" value="GAF-like_dom_sf"/>
</dbReference>
<reference evidence="3 4" key="1">
    <citation type="journal article" date="2019" name="Front. Microbiol.">
        <title>Genomes of Neutrophilic Sulfur-Oxidizing Chemolithoautotrophs Representing 9 Proteobacterial Species From 8 Genera.</title>
        <authorList>
            <person name="Watanabe T."/>
            <person name="Kojima H."/>
            <person name="Umezawa K."/>
            <person name="Hori C."/>
            <person name="Takasuka T.E."/>
            <person name="Kato Y."/>
            <person name="Fukui M."/>
        </authorList>
    </citation>
    <scope>NUCLEOTIDE SEQUENCE [LARGE SCALE GENOMIC DNA]</scope>
    <source>
        <strain evidence="3 4">TTN</strain>
    </source>
</reference>
<dbReference type="SMART" id="SM00065">
    <property type="entry name" value="GAF"/>
    <property type="match status" value="1"/>
</dbReference>
<sequence>MKNHLSGNSDLGPSSTPANLQDRLRALWRLATDRTLDEIQKIDAMLEAATAAMNMETALVGEVDEHYTLSYLFDATGIFQTPWQIALHDSISHAVAITQSSLCLPDLSQDQHYREHALHTQLGFNVYIGTPIWVGEHLYGTLSFMRRTVLTTACSEDDIAFVELLAAWFGQFLLQKRQSEELKALALSDLLTGLPNRRAAETRLADEFARSQRSGETFAIAICDLDRFKLVNDHYGHETGDTVLRQAAAILVEQMRDGDWIARWGGEEFFIYLHKVDGPQAFAVIDRLRQAYAQHPIATPHGSLDLTLSAGVSVYQGGEKNIAHILAEADSALYEAKNGGRDRVILHQTAQRGLLWHAGELQSALQDKRIVTAYQIMVDLSTGAPVADEALARLVGRTGRTAPAAEFIEAAEGLHLIHLVDQSITRQAIMRCAARLDAGATPDFAHFINLSPQFLARSDLVKQLLELTQQICSSCAVTMDSAKPLVFEITERQYIANFDLLMREIQPLLDSGFRLALDDFGSGYSSFLYLAKLPVSFLKIEGWMIANLRHNLKIRDMIQSIVDLSRKQGITTIAENIEDAETAELLREMGVNWGQGYHFGRPQFDTPTA</sequence>
<evidence type="ECO:0000313" key="3">
    <source>
        <dbReference type="EMBL" id="GCB02175.1"/>
    </source>
</evidence>
<dbReference type="InterPro" id="IPR050706">
    <property type="entry name" value="Cyclic-di-GMP_PDE-like"/>
</dbReference>
<dbReference type="PANTHER" id="PTHR33121:SF23">
    <property type="entry name" value="CYCLIC DI-GMP PHOSPHODIESTERASE PDEB"/>
    <property type="match status" value="1"/>
</dbReference>
<dbReference type="GO" id="GO:0071111">
    <property type="term" value="F:cyclic-guanylate-specific phosphodiesterase activity"/>
    <property type="evidence" value="ECO:0007669"/>
    <property type="project" value="InterPro"/>
</dbReference>
<dbReference type="InterPro" id="IPR000160">
    <property type="entry name" value="GGDEF_dom"/>
</dbReference>
<comment type="caution">
    <text evidence="3">The sequence shown here is derived from an EMBL/GenBank/DDBJ whole genome shotgun (WGS) entry which is preliminary data.</text>
</comment>
<dbReference type="CDD" id="cd01949">
    <property type="entry name" value="GGDEF"/>
    <property type="match status" value="1"/>
</dbReference>
<gene>
    <name evidence="3" type="ORF">SFMTTN_2995</name>
</gene>
<dbReference type="Gene3D" id="3.30.450.40">
    <property type="match status" value="1"/>
</dbReference>
<proteinExistence type="predicted"/>
<dbReference type="Pfam" id="PF00563">
    <property type="entry name" value="EAL"/>
    <property type="match status" value="1"/>
</dbReference>
<protein>
    <submittedName>
        <fullName evidence="3">Diguanylate cyclase/phosphodiesterase (GGDEF &amp; EAL domains) with PAS/PAC sensor(S)</fullName>
    </submittedName>
</protein>
<dbReference type="InterPro" id="IPR003018">
    <property type="entry name" value="GAF"/>
</dbReference>
<dbReference type="OrthoDB" id="9813903at2"/>
<dbReference type="SUPFAM" id="SSF141868">
    <property type="entry name" value="EAL domain-like"/>
    <property type="match status" value="1"/>
</dbReference>
<organism evidence="3 4">
    <name type="scientific">Sulfuriferula multivorans</name>
    <dbReference type="NCBI Taxonomy" id="1559896"/>
    <lineage>
        <taxon>Bacteria</taxon>
        <taxon>Pseudomonadati</taxon>
        <taxon>Pseudomonadota</taxon>
        <taxon>Betaproteobacteria</taxon>
        <taxon>Nitrosomonadales</taxon>
        <taxon>Sulfuricellaceae</taxon>
        <taxon>Sulfuriferula</taxon>
    </lineage>
</organism>
<feature type="domain" description="GGDEF" evidence="2">
    <location>
        <begin position="216"/>
        <end position="349"/>
    </location>
</feature>
<dbReference type="InterPro" id="IPR029787">
    <property type="entry name" value="Nucleotide_cyclase"/>
</dbReference>
<dbReference type="SMART" id="SM00052">
    <property type="entry name" value="EAL"/>
    <property type="match status" value="1"/>
</dbReference>
<dbReference type="SMART" id="SM00267">
    <property type="entry name" value="GGDEF"/>
    <property type="match status" value="1"/>
</dbReference>
<dbReference type="AlphaFoldDB" id="A0A401K0L0"/>
<dbReference type="Pfam" id="PF00990">
    <property type="entry name" value="GGDEF"/>
    <property type="match status" value="1"/>
</dbReference>
<evidence type="ECO:0000313" key="4">
    <source>
        <dbReference type="Proteomes" id="UP000286806"/>
    </source>
</evidence>
<accession>A0A401K0L0</accession>
<evidence type="ECO:0000259" key="1">
    <source>
        <dbReference type="PROSITE" id="PS50883"/>
    </source>
</evidence>
<dbReference type="InterPro" id="IPR043128">
    <property type="entry name" value="Rev_trsase/Diguanyl_cyclase"/>
</dbReference>
<dbReference type="CDD" id="cd01948">
    <property type="entry name" value="EAL"/>
    <property type="match status" value="1"/>
</dbReference>
<dbReference type="RefSeq" id="WP_124705922.1">
    <property type="nucleotide sequence ID" value="NZ_BGOW01000036.1"/>
</dbReference>
<dbReference type="Gene3D" id="3.30.70.270">
    <property type="match status" value="1"/>
</dbReference>
<dbReference type="SUPFAM" id="SSF55073">
    <property type="entry name" value="Nucleotide cyclase"/>
    <property type="match status" value="1"/>
</dbReference>
<evidence type="ECO:0000259" key="2">
    <source>
        <dbReference type="PROSITE" id="PS50887"/>
    </source>
</evidence>
<dbReference type="EMBL" id="BGOW01000036">
    <property type="protein sequence ID" value="GCB02175.1"/>
    <property type="molecule type" value="Genomic_DNA"/>
</dbReference>
<feature type="domain" description="EAL" evidence="1">
    <location>
        <begin position="354"/>
        <end position="609"/>
    </location>
</feature>
<dbReference type="PANTHER" id="PTHR33121">
    <property type="entry name" value="CYCLIC DI-GMP PHOSPHODIESTERASE PDEF"/>
    <property type="match status" value="1"/>
</dbReference>
<dbReference type="Gene3D" id="3.20.20.450">
    <property type="entry name" value="EAL domain"/>
    <property type="match status" value="1"/>
</dbReference>
<dbReference type="NCBIfam" id="TIGR00254">
    <property type="entry name" value="GGDEF"/>
    <property type="match status" value="1"/>
</dbReference>
<keyword evidence="4" id="KW-1185">Reference proteome</keyword>
<dbReference type="Proteomes" id="UP000286806">
    <property type="component" value="Unassembled WGS sequence"/>
</dbReference>
<name>A0A401K0L0_9PROT</name>
<dbReference type="PROSITE" id="PS50883">
    <property type="entry name" value="EAL"/>
    <property type="match status" value="1"/>
</dbReference>
<dbReference type="FunFam" id="3.30.70.270:FF:000001">
    <property type="entry name" value="Diguanylate cyclase domain protein"/>
    <property type="match status" value="1"/>
</dbReference>
<dbReference type="InterPro" id="IPR035919">
    <property type="entry name" value="EAL_sf"/>
</dbReference>
<dbReference type="Pfam" id="PF01590">
    <property type="entry name" value="GAF"/>
    <property type="match status" value="1"/>
</dbReference>
<dbReference type="SUPFAM" id="SSF55781">
    <property type="entry name" value="GAF domain-like"/>
    <property type="match status" value="1"/>
</dbReference>
<dbReference type="InterPro" id="IPR001633">
    <property type="entry name" value="EAL_dom"/>
</dbReference>